<dbReference type="EMBL" id="MSFK01000009">
    <property type="protein sequence ID" value="PWY91439.1"/>
    <property type="molecule type" value="Genomic_DNA"/>
</dbReference>
<gene>
    <name evidence="1" type="ORF">BO94DRAFT_462621</name>
</gene>
<feature type="non-terminal residue" evidence="1">
    <location>
        <position position="1"/>
    </location>
</feature>
<reference evidence="1 2" key="1">
    <citation type="submission" date="2016-12" db="EMBL/GenBank/DDBJ databases">
        <title>The genomes of Aspergillus section Nigri reveals drivers in fungal speciation.</title>
        <authorList>
            <consortium name="DOE Joint Genome Institute"/>
            <person name="Vesth T.C."/>
            <person name="Nybo J."/>
            <person name="Theobald S."/>
            <person name="Brandl J."/>
            <person name="Frisvad J.C."/>
            <person name="Nielsen K.F."/>
            <person name="Lyhne E.K."/>
            <person name="Kogle M.E."/>
            <person name="Kuo A."/>
            <person name="Riley R."/>
            <person name="Clum A."/>
            <person name="Nolan M."/>
            <person name="Lipzen A."/>
            <person name="Salamov A."/>
            <person name="Henrissat B."/>
            <person name="Wiebenga A."/>
            <person name="De Vries R.P."/>
            <person name="Grigoriev I.V."/>
            <person name="Mortensen U.H."/>
            <person name="Andersen M.R."/>
            <person name="Baker S.E."/>
        </authorList>
    </citation>
    <scope>NUCLEOTIDE SEQUENCE [LARGE SCALE GENOMIC DNA]</scope>
    <source>
        <strain evidence="1 2">CBS 115572</strain>
    </source>
</reference>
<dbReference type="RefSeq" id="XP_025469167.1">
    <property type="nucleotide sequence ID" value="XM_025607983.1"/>
</dbReference>
<dbReference type="AlphaFoldDB" id="A0A317WYJ9"/>
<protein>
    <submittedName>
        <fullName evidence="1">Uncharacterized protein</fullName>
    </submittedName>
</protein>
<dbReference type="Proteomes" id="UP000246702">
    <property type="component" value="Unassembled WGS sequence"/>
</dbReference>
<comment type="caution">
    <text evidence="1">The sequence shown here is derived from an EMBL/GenBank/DDBJ whole genome shotgun (WGS) entry which is preliminary data.</text>
</comment>
<evidence type="ECO:0000313" key="1">
    <source>
        <dbReference type="EMBL" id="PWY91439.1"/>
    </source>
</evidence>
<name>A0A317WYJ9_9EURO</name>
<keyword evidence="2" id="KW-1185">Reference proteome</keyword>
<sequence length="67" mass="7097">VAVDAFDVRNVAAVIAHEPRSLALNGVLQRAMGTDSLTATISTRLYCISTCQLLVRGAGSGFEDFAR</sequence>
<proteinExistence type="predicted"/>
<accession>A0A317WYJ9</accession>
<evidence type="ECO:0000313" key="2">
    <source>
        <dbReference type="Proteomes" id="UP000246702"/>
    </source>
</evidence>
<dbReference type="GeneID" id="37110126"/>
<organism evidence="1 2">
    <name type="scientific">Aspergillus sclerotioniger CBS 115572</name>
    <dbReference type="NCBI Taxonomy" id="1450535"/>
    <lineage>
        <taxon>Eukaryota</taxon>
        <taxon>Fungi</taxon>
        <taxon>Dikarya</taxon>
        <taxon>Ascomycota</taxon>
        <taxon>Pezizomycotina</taxon>
        <taxon>Eurotiomycetes</taxon>
        <taxon>Eurotiomycetidae</taxon>
        <taxon>Eurotiales</taxon>
        <taxon>Aspergillaceae</taxon>
        <taxon>Aspergillus</taxon>
        <taxon>Aspergillus subgen. Circumdati</taxon>
    </lineage>
</organism>